<dbReference type="GO" id="GO:0016740">
    <property type="term" value="F:transferase activity"/>
    <property type="evidence" value="ECO:0007669"/>
    <property type="project" value="InterPro"/>
</dbReference>
<name>A0A6L8UU04_9BACL</name>
<dbReference type="Gene3D" id="3.40.50.300">
    <property type="entry name" value="P-loop containing nucleotide triphosphate hydrolases"/>
    <property type="match status" value="1"/>
</dbReference>
<dbReference type="Proteomes" id="UP000481087">
    <property type="component" value="Unassembled WGS sequence"/>
</dbReference>
<accession>A0A6L8UU04</accession>
<proteinExistence type="predicted"/>
<dbReference type="InterPro" id="IPR012853">
    <property type="entry name" value="CPT"/>
</dbReference>
<dbReference type="GO" id="GO:0005524">
    <property type="term" value="F:ATP binding"/>
    <property type="evidence" value="ECO:0007669"/>
    <property type="project" value="InterPro"/>
</dbReference>
<dbReference type="RefSeq" id="WP_161405309.1">
    <property type="nucleotide sequence ID" value="NZ_WTUZ01000005.1"/>
</dbReference>
<dbReference type="InterPro" id="IPR027417">
    <property type="entry name" value="P-loop_NTPase"/>
</dbReference>
<dbReference type="AlphaFoldDB" id="A0A6L8UU04"/>
<feature type="binding site" evidence="2">
    <location>
        <begin position="11"/>
        <end position="18"/>
    </location>
    <ligand>
        <name>ATP</name>
        <dbReference type="ChEBI" id="CHEBI:30616"/>
    </ligand>
</feature>
<dbReference type="Pfam" id="PF07931">
    <property type="entry name" value="CPT"/>
    <property type="match status" value="1"/>
</dbReference>
<keyword evidence="4" id="KW-1185">Reference proteome</keyword>
<protein>
    <submittedName>
        <fullName evidence="3">AAA family ATPase</fullName>
    </submittedName>
</protein>
<reference evidence="3 4" key="1">
    <citation type="submission" date="2019-12" db="EMBL/GenBank/DDBJ databases">
        <title>Paenibacillus sp. nov. sp. isolated from soil.</title>
        <authorList>
            <person name="Kim J."/>
            <person name="Jeong S.E."/>
            <person name="Jung H.S."/>
            <person name="Jeon C.O."/>
        </authorList>
    </citation>
    <scope>NUCLEOTIDE SEQUENCE [LARGE SCALE GENOMIC DNA]</scope>
    <source>
        <strain evidence="3 4">5J-6</strain>
    </source>
</reference>
<evidence type="ECO:0000256" key="1">
    <source>
        <dbReference type="PIRSR" id="PIRSR007531-1"/>
    </source>
</evidence>
<evidence type="ECO:0000256" key="2">
    <source>
        <dbReference type="PIRSR" id="PIRSR007531-2"/>
    </source>
</evidence>
<evidence type="ECO:0000313" key="4">
    <source>
        <dbReference type="Proteomes" id="UP000481087"/>
    </source>
</evidence>
<comment type="caution">
    <text evidence="3">The sequence shown here is derived from an EMBL/GenBank/DDBJ whole genome shotgun (WGS) entry which is preliminary data.</text>
</comment>
<sequence length="197" mass="22594">MKQGILVFLNGTSSSGKTSISTELINQKEIPFYHLSIDDFFNNYNDFINNKFPDEPPRGIDHQVVSQILDDSILTLYLATIKLLLELGFNVVADTVLNNDKRFNAFLDQFFDQPTLFIGVICSKEELIRREQARGDRQIGLAASQFSKVYRFNEYDLEVNTEELNPIECAEKILSFIKSDRDYSAFKKISKKEISVS</sequence>
<dbReference type="SUPFAM" id="SSF52540">
    <property type="entry name" value="P-loop containing nucleoside triphosphate hydrolases"/>
    <property type="match status" value="1"/>
</dbReference>
<dbReference type="PIRSF" id="PIRSF007531">
    <property type="entry name" value="CPT"/>
    <property type="match status" value="1"/>
</dbReference>
<gene>
    <name evidence="3" type="ORF">GQF01_02045</name>
</gene>
<organism evidence="3 4">
    <name type="scientific">Paenibacillus silvestris</name>
    <dbReference type="NCBI Taxonomy" id="2606219"/>
    <lineage>
        <taxon>Bacteria</taxon>
        <taxon>Bacillati</taxon>
        <taxon>Bacillota</taxon>
        <taxon>Bacilli</taxon>
        <taxon>Bacillales</taxon>
        <taxon>Paenibacillaceae</taxon>
        <taxon>Paenibacillus</taxon>
    </lineage>
</organism>
<dbReference type="EMBL" id="WTUZ01000005">
    <property type="protein sequence ID" value="MZQ80921.1"/>
    <property type="molecule type" value="Genomic_DNA"/>
</dbReference>
<evidence type="ECO:0000313" key="3">
    <source>
        <dbReference type="EMBL" id="MZQ80921.1"/>
    </source>
</evidence>
<feature type="active site" evidence="1">
    <location>
        <position position="38"/>
    </location>
</feature>